<dbReference type="GO" id="GO:0004721">
    <property type="term" value="F:phosphoprotein phosphatase activity"/>
    <property type="evidence" value="ECO:0007669"/>
    <property type="project" value="UniProtKB-KW"/>
</dbReference>
<comment type="subcellular location">
    <subcellularLocation>
        <location evidence="1">Cytoplasm</location>
    </subcellularLocation>
</comment>
<proteinExistence type="inferred from homology"/>
<evidence type="ECO:0000256" key="7">
    <source>
        <dbReference type="ARBA" id="ARBA00022801"/>
    </source>
</evidence>
<dbReference type="PANTHER" id="PTHR43693">
    <property type="entry name" value="PROTEIN PHOSPHATASE CHEZ"/>
    <property type="match status" value="1"/>
</dbReference>
<dbReference type="KEGG" id="dax:FDQ92_12560"/>
<dbReference type="Pfam" id="PF04344">
    <property type="entry name" value="CheZ"/>
    <property type="match status" value="1"/>
</dbReference>
<evidence type="ECO:0000256" key="1">
    <source>
        <dbReference type="ARBA" id="ARBA00004496"/>
    </source>
</evidence>
<evidence type="ECO:0000256" key="8">
    <source>
        <dbReference type="ARBA" id="ARBA00022912"/>
    </source>
</evidence>
<dbReference type="GO" id="GO:0009288">
    <property type="term" value="C:bacterial-type flagellum"/>
    <property type="evidence" value="ECO:0007669"/>
    <property type="project" value="InterPro"/>
</dbReference>
<dbReference type="PANTHER" id="PTHR43693:SF1">
    <property type="entry name" value="PROTEIN PHOSPHATASE CHEZ"/>
    <property type="match status" value="1"/>
</dbReference>
<dbReference type="AlphaFoldDB" id="A0A4P8L4R9"/>
<keyword evidence="4" id="KW-0963">Cytoplasm</keyword>
<evidence type="ECO:0000256" key="6">
    <source>
        <dbReference type="ARBA" id="ARBA00022779"/>
    </source>
</evidence>
<evidence type="ECO:0000256" key="5">
    <source>
        <dbReference type="ARBA" id="ARBA00022500"/>
    </source>
</evidence>
<keyword evidence="12" id="KW-1185">Reference proteome</keyword>
<dbReference type="Proteomes" id="UP000298602">
    <property type="component" value="Chromosome"/>
</dbReference>
<evidence type="ECO:0000256" key="2">
    <source>
        <dbReference type="ARBA" id="ARBA00005908"/>
    </source>
</evidence>
<sequence length="303" mass="34451">MTPDQDLLSLKHAAGKLGGELERRSGRDGSEWVRLRFPADPETRQQLKRLLSLGDPEAVLERPFDALEPGTEEVLRAIKEFMRTLAAREMGRAQEILLSLSQDKKRGLYQEIGTLARELHDSLRNFLTTLDPTLKEIVEDRIPDSGHRLEHIIELTENAANTTLDHVETLQKRNDTLREKLAELRRQVLALHAFGDPAREKLEQMEQLLAAMDASAARTRNDLITLLTAQDYQDITGQIILKIITLLREMESKLVHLITSFGVRPNRPRKIPEEQLHGPTHKSREAALRSQNDVDAMLAEFGF</sequence>
<evidence type="ECO:0000256" key="3">
    <source>
        <dbReference type="ARBA" id="ARBA00018484"/>
    </source>
</evidence>
<name>A0A4P8L4R9_9BACT</name>
<keyword evidence="5" id="KW-0145">Chemotaxis</keyword>
<feature type="coiled-coil region" evidence="10">
    <location>
        <begin position="167"/>
        <end position="222"/>
    </location>
</feature>
<dbReference type="Gene3D" id="1.10.287.500">
    <property type="entry name" value="Helix hairpin bin"/>
    <property type="match status" value="1"/>
</dbReference>
<protein>
    <recommendedName>
        <fullName evidence="3">Protein phosphatase CheZ</fullName>
    </recommendedName>
    <alternativeName>
        <fullName evidence="9">Chemotaxis protein CheZ</fullName>
    </alternativeName>
</protein>
<keyword evidence="10" id="KW-0175">Coiled coil</keyword>
<keyword evidence="7" id="KW-0378">Hydrolase</keyword>
<evidence type="ECO:0000313" key="11">
    <source>
        <dbReference type="EMBL" id="QCQ22929.1"/>
    </source>
</evidence>
<keyword evidence="8" id="KW-0904">Protein phosphatase</keyword>
<gene>
    <name evidence="11" type="ORF">FDQ92_12560</name>
</gene>
<evidence type="ECO:0000313" key="12">
    <source>
        <dbReference type="Proteomes" id="UP000298602"/>
    </source>
</evidence>
<evidence type="ECO:0000256" key="4">
    <source>
        <dbReference type="ARBA" id="ARBA00022490"/>
    </source>
</evidence>
<dbReference type="SUPFAM" id="SSF75708">
    <property type="entry name" value="Chemotaxis phosphatase CheZ"/>
    <property type="match status" value="1"/>
</dbReference>
<dbReference type="InterPro" id="IPR007439">
    <property type="entry name" value="Chemotax_Pase_CheZ"/>
</dbReference>
<organism evidence="11 12">
    <name type="scientific">Desulfoglaeba alkanexedens ALDC</name>
    <dbReference type="NCBI Taxonomy" id="980445"/>
    <lineage>
        <taxon>Bacteria</taxon>
        <taxon>Pseudomonadati</taxon>
        <taxon>Thermodesulfobacteriota</taxon>
        <taxon>Syntrophobacteria</taxon>
        <taxon>Syntrophobacterales</taxon>
        <taxon>Syntrophobacteraceae</taxon>
        <taxon>Desulfoglaeba</taxon>
    </lineage>
</organism>
<evidence type="ECO:0000256" key="10">
    <source>
        <dbReference type="SAM" id="Coils"/>
    </source>
</evidence>
<dbReference type="InterPro" id="IPR050992">
    <property type="entry name" value="CheZ_family_phosphatases"/>
</dbReference>
<dbReference type="GO" id="GO:0050920">
    <property type="term" value="P:regulation of chemotaxis"/>
    <property type="evidence" value="ECO:0007669"/>
    <property type="project" value="InterPro"/>
</dbReference>
<dbReference type="RefSeq" id="WP_137425212.1">
    <property type="nucleotide sequence ID" value="NZ_CP040098.1"/>
</dbReference>
<reference evidence="11 12" key="2">
    <citation type="submission" date="2019-05" db="EMBL/GenBank/DDBJ databases">
        <authorList>
            <person name="Suflita J.M."/>
            <person name="Marks C.R."/>
        </authorList>
    </citation>
    <scope>NUCLEOTIDE SEQUENCE [LARGE SCALE GENOMIC DNA]</scope>
    <source>
        <strain evidence="11 12">ALDC</strain>
    </source>
</reference>
<accession>A0A4P8L4R9</accession>
<comment type="similarity">
    <text evidence="2">Belongs to the CheZ family.</text>
</comment>
<keyword evidence="6" id="KW-0283">Flagellar rotation</keyword>
<dbReference type="EMBL" id="CP040098">
    <property type="protein sequence ID" value="QCQ22929.1"/>
    <property type="molecule type" value="Genomic_DNA"/>
</dbReference>
<dbReference type="GO" id="GO:0097588">
    <property type="term" value="P:archaeal or bacterial-type flagellum-dependent cell motility"/>
    <property type="evidence" value="ECO:0007669"/>
    <property type="project" value="UniProtKB-KW"/>
</dbReference>
<evidence type="ECO:0000256" key="9">
    <source>
        <dbReference type="ARBA" id="ARBA00029599"/>
    </source>
</evidence>
<dbReference type="GO" id="GO:0005737">
    <property type="term" value="C:cytoplasm"/>
    <property type="evidence" value="ECO:0007669"/>
    <property type="project" value="UniProtKB-SubCell"/>
</dbReference>
<reference evidence="11 12" key="1">
    <citation type="submission" date="2019-05" db="EMBL/GenBank/DDBJ databases">
        <title>The Complete Genome Sequence of the n-alkane-degrading Desulfoglaeba alkanexedens ALDC reveals multiple alkylsuccinate synthase gene clusters.</title>
        <authorList>
            <person name="Callaghan A.V."/>
            <person name="Davidova I.A."/>
            <person name="Duncan K.E."/>
            <person name="Morris B."/>
            <person name="McInerney M.J."/>
        </authorList>
    </citation>
    <scope>NUCLEOTIDE SEQUENCE [LARGE SCALE GENOMIC DNA]</scope>
    <source>
        <strain evidence="11 12">ALDC</strain>
    </source>
</reference>
<dbReference type="GO" id="GO:0006935">
    <property type="term" value="P:chemotaxis"/>
    <property type="evidence" value="ECO:0007669"/>
    <property type="project" value="UniProtKB-KW"/>
</dbReference>
<dbReference type="OrthoDB" id="9773007at2"/>